<dbReference type="GO" id="GO:0000156">
    <property type="term" value="F:phosphorelay response regulator activity"/>
    <property type="evidence" value="ECO:0007669"/>
    <property type="project" value="InterPro"/>
</dbReference>
<sequence>METNNLLKLLEQMEPGIVLFDNEFNIRFINQALLLIFPQIPKDRVFSTNLLQLHEDRPRLQIQEVFRLMKDATRPVPFTIRHMGRDQQERFLFLKLMPLFDESLEDAVNCCLVYDVTPFITTPQRALMKIPVATPSGIHLIDPAEIVYIKAENVYCRIFTAKGDYFCDLSLGVIEEGLSPKQFIRIHRSFIINIAKVDKIDRDAQSLAVIMEGNQARLPVSRNRAKAFLQQIGLR</sequence>
<dbReference type="HOGENOM" id="CLU_097085_0_0_7"/>
<feature type="domain" description="HTH LytTR-type" evidence="1">
    <location>
        <begin position="130"/>
        <end position="234"/>
    </location>
</feature>
<reference evidence="3" key="1">
    <citation type="submission" date="2005-10" db="EMBL/GenBank/DDBJ databases">
        <title>Complete sequence of Pelobacter carbinolicus DSM 2380.</title>
        <authorList>
            <person name="Copeland A."/>
            <person name="Lucas S."/>
            <person name="Lapidus A."/>
            <person name="Barry K."/>
            <person name="Detter J.C."/>
            <person name="Glavina T."/>
            <person name="Hammon N."/>
            <person name="Israni S."/>
            <person name="Pitluck S."/>
            <person name="Chertkov O."/>
            <person name="Schmutz J."/>
            <person name="Larimer F."/>
            <person name="Land M."/>
            <person name="Kyrpides N."/>
            <person name="Ivanova N."/>
            <person name="Richardson P."/>
        </authorList>
    </citation>
    <scope>NUCLEOTIDE SEQUENCE [LARGE SCALE GENOMIC DNA]</scope>
    <source>
        <strain evidence="3">DSM 2380 / NBRC 103641 / GraBd1</strain>
    </source>
</reference>
<reference evidence="2 3" key="2">
    <citation type="journal article" date="2012" name="BMC Genomics">
        <title>The genome of Pelobacter carbinolicus reveals surprising metabolic capabilities and physiological features.</title>
        <authorList>
            <person name="Aklujkar M."/>
            <person name="Haveman S.A."/>
            <person name="Didonato R.Jr."/>
            <person name="Chertkov O."/>
            <person name="Han C.S."/>
            <person name="Land M.L."/>
            <person name="Brown P."/>
            <person name="Lovley D.R."/>
        </authorList>
    </citation>
    <scope>NUCLEOTIDE SEQUENCE [LARGE SCALE GENOMIC DNA]</scope>
    <source>
        <strain evidence="3">DSM 2380 / NBRC 103641 / GraBd1</strain>
    </source>
</reference>
<dbReference type="OrthoDB" id="9781059at2"/>
<name>Q3A8H3_SYNC1</name>
<dbReference type="GO" id="GO:0003677">
    <property type="term" value="F:DNA binding"/>
    <property type="evidence" value="ECO:0007669"/>
    <property type="project" value="InterPro"/>
</dbReference>
<dbReference type="SMART" id="SM00850">
    <property type="entry name" value="LytTR"/>
    <property type="match status" value="1"/>
</dbReference>
<evidence type="ECO:0000313" key="2">
    <source>
        <dbReference type="EMBL" id="ABA87319.1"/>
    </source>
</evidence>
<dbReference type="Proteomes" id="UP000002534">
    <property type="component" value="Chromosome"/>
</dbReference>
<dbReference type="RefSeq" id="WP_011339703.1">
    <property type="nucleotide sequence ID" value="NC_007498.2"/>
</dbReference>
<dbReference type="Gene3D" id="2.40.50.1020">
    <property type="entry name" value="LytTr DNA-binding domain"/>
    <property type="match status" value="1"/>
</dbReference>
<dbReference type="PROSITE" id="PS50930">
    <property type="entry name" value="HTH_LYTTR"/>
    <property type="match status" value="1"/>
</dbReference>
<evidence type="ECO:0000259" key="1">
    <source>
        <dbReference type="PROSITE" id="PS50930"/>
    </source>
</evidence>
<dbReference type="PANTHER" id="PTHR37299:SF1">
    <property type="entry name" value="STAGE 0 SPORULATION PROTEIN A HOMOLOG"/>
    <property type="match status" value="1"/>
</dbReference>
<dbReference type="Gene3D" id="3.30.450.20">
    <property type="entry name" value="PAS domain"/>
    <property type="match status" value="1"/>
</dbReference>
<dbReference type="Pfam" id="PF04397">
    <property type="entry name" value="LytTR"/>
    <property type="match status" value="1"/>
</dbReference>
<proteinExistence type="predicted"/>
<dbReference type="SMR" id="Q3A8H3"/>
<accession>Q3A8H3</accession>
<gene>
    <name evidence="2" type="ordered locus">Pcar_0056</name>
</gene>
<dbReference type="InterPro" id="IPR035965">
    <property type="entry name" value="PAS-like_dom_sf"/>
</dbReference>
<dbReference type="CDD" id="cd00130">
    <property type="entry name" value="PAS"/>
    <property type="match status" value="1"/>
</dbReference>
<dbReference type="KEGG" id="pca:Pcar_0056"/>
<dbReference type="eggNOG" id="COG3279">
    <property type="taxonomic scope" value="Bacteria"/>
</dbReference>
<protein>
    <submittedName>
        <fullName evidence="2">Sensor transcriptional regulator, PAS and LytTR domain-containing</fullName>
    </submittedName>
</protein>
<evidence type="ECO:0000313" key="3">
    <source>
        <dbReference type="Proteomes" id="UP000002534"/>
    </source>
</evidence>
<dbReference type="PANTHER" id="PTHR37299">
    <property type="entry name" value="TRANSCRIPTIONAL REGULATOR-RELATED"/>
    <property type="match status" value="1"/>
</dbReference>
<organism evidence="2 3">
    <name type="scientific">Syntrophotalea carbinolica (strain DSM 2380 / NBRC 103641 / GraBd1)</name>
    <name type="common">Pelobacter carbinolicus</name>
    <dbReference type="NCBI Taxonomy" id="338963"/>
    <lineage>
        <taxon>Bacteria</taxon>
        <taxon>Pseudomonadati</taxon>
        <taxon>Thermodesulfobacteriota</taxon>
        <taxon>Desulfuromonadia</taxon>
        <taxon>Desulfuromonadales</taxon>
        <taxon>Syntrophotaleaceae</taxon>
        <taxon>Syntrophotalea</taxon>
    </lineage>
</organism>
<dbReference type="EMBL" id="CP000142">
    <property type="protein sequence ID" value="ABA87319.1"/>
    <property type="molecule type" value="Genomic_DNA"/>
</dbReference>
<dbReference type="InterPro" id="IPR046947">
    <property type="entry name" value="LytR-like"/>
</dbReference>
<dbReference type="AlphaFoldDB" id="Q3A8H3"/>
<dbReference type="InterPro" id="IPR007492">
    <property type="entry name" value="LytTR_DNA-bd_dom"/>
</dbReference>
<dbReference type="STRING" id="338963.Pcar_0056"/>
<dbReference type="SUPFAM" id="SSF55785">
    <property type="entry name" value="PYP-like sensor domain (PAS domain)"/>
    <property type="match status" value="1"/>
</dbReference>
<keyword evidence="3" id="KW-1185">Reference proteome</keyword>
<dbReference type="InterPro" id="IPR000014">
    <property type="entry name" value="PAS"/>
</dbReference>